<dbReference type="RefSeq" id="WP_160160596.1">
    <property type="nucleotide sequence ID" value="NZ_BHZE01000031.1"/>
</dbReference>
<dbReference type="EMBL" id="BHZE01000031">
    <property type="protein sequence ID" value="GCD78684.1"/>
    <property type="molecule type" value="Genomic_DNA"/>
</dbReference>
<organism evidence="2 3">
    <name type="scientific">Thermaurantimonas aggregans</name>
    <dbReference type="NCBI Taxonomy" id="2173829"/>
    <lineage>
        <taxon>Bacteria</taxon>
        <taxon>Pseudomonadati</taxon>
        <taxon>Bacteroidota</taxon>
        <taxon>Flavobacteriia</taxon>
        <taxon>Flavobacteriales</taxon>
        <taxon>Schleiferiaceae</taxon>
        <taxon>Thermaurantimonas</taxon>
    </lineage>
</organism>
<gene>
    <name evidence="2" type="ORF">JCM31826_21660</name>
</gene>
<proteinExistence type="predicted"/>
<evidence type="ECO:0000256" key="1">
    <source>
        <dbReference type="SAM" id="SignalP"/>
    </source>
</evidence>
<reference evidence="2 3" key="1">
    <citation type="submission" date="2018-11" db="EMBL/GenBank/DDBJ databases">
        <title>Schleiferia aggregans sp. nov., a moderately thermophilic heterotrophic bacterium isolated from microbial mats at a terrestrial hot spring.</title>
        <authorList>
            <person name="Iino T."/>
            <person name="Ohkuma M."/>
            <person name="Haruta S."/>
        </authorList>
    </citation>
    <scope>NUCLEOTIDE SEQUENCE [LARGE SCALE GENOMIC DNA]</scope>
    <source>
        <strain evidence="2 3">LA</strain>
    </source>
</reference>
<keyword evidence="3" id="KW-1185">Reference proteome</keyword>
<protein>
    <submittedName>
        <fullName evidence="2">Uncharacterized protein</fullName>
    </submittedName>
</protein>
<name>A0A401XNT1_9FLAO</name>
<feature type="chain" id="PRO_5019189287" evidence="1">
    <location>
        <begin position="19"/>
        <end position="52"/>
    </location>
</feature>
<feature type="signal peptide" evidence="1">
    <location>
        <begin position="1"/>
        <end position="18"/>
    </location>
</feature>
<evidence type="ECO:0000313" key="2">
    <source>
        <dbReference type="EMBL" id="GCD78684.1"/>
    </source>
</evidence>
<accession>A0A401XNT1</accession>
<dbReference type="AlphaFoldDB" id="A0A401XNT1"/>
<dbReference type="Proteomes" id="UP000286715">
    <property type="component" value="Unassembled WGS sequence"/>
</dbReference>
<evidence type="ECO:0000313" key="3">
    <source>
        <dbReference type="Proteomes" id="UP000286715"/>
    </source>
</evidence>
<keyword evidence="1" id="KW-0732">Signal</keyword>
<sequence length="52" mass="5782">MRTLALLIAILLSTAIQAQLLKTKSEIIREYGTDFISGVTDEGYSYFATKII</sequence>
<comment type="caution">
    <text evidence="2">The sequence shown here is derived from an EMBL/GenBank/DDBJ whole genome shotgun (WGS) entry which is preliminary data.</text>
</comment>